<dbReference type="Proteomes" id="UP001480595">
    <property type="component" value="Unassembled WGS sequence"/>
</dbReference>
<evidence type="ECO:0000256" key="6">
    <source>
        <dbReference type="ARBA" id="ARBA00023049"/>
    </source>
</evidence>
<evidence type="ECO:0000259" key="10">
    <source>
        <dbReference type="PROSITE" id="PS52035"/>
    </source>
</evidence>
<organism evidence="11 12">
    <name type="scientific">Apiospora phragmitis</name>
    <dbReference type="NCBI Taxonomy" id="2905665"/>
    <lineage>
        <taxon>Eukaryota</taxon>
        <taxon>Fungi</taxon>
        <taxon>Dikarya</taxon>
        <taxon>Ascomycota</taxon>
        <taxon>Pezizomycotina</taxon>
        <taxon>Sordariomycetes</taxon>
        <taxon>Xylariomycetidae</taxon>
        <taxon>Amphisphaeriales</taxon>
        <taxon>Apiosporaceae</taxon>
        <taxon>Apiospora</taxon>
    </lineage>
</organism>
<evidence type="ECO:0000256" key="5">
    <source>
        <dbReference type="ARBA" id="ARBA00022833"/>
    </source>
</evidence>
<keyword evidence="9" id="KW-0732">Signal</keyword>
<dbReference type="InterPro" id="IPR000834">
    <property type="entry name" value="Peptidase_M14"/>
</dbReference>
<dbReference type="PANTHER" id="PTHR11705">
    <property type="entry name" value="PROTEASE FAMILY M14 CARBOXYPEPTIDASE A,B"/>
    <property type="match status" value="1"/>
</dbReference>
<dbReference type="PANTHER" id="PTHR11705:SF143">
    <property type="entry name" value="SLL0236 PROTEIN"/>
    <property type="match status" value="1"/>
</dbReference>
<keyword evidence="6" id="KW-0482">Metalloprotease</keyword>
<dbReference type="PROSITE" id="PS52035">
    <property type="entry name" value="PEPTIDASE_M14"/>
    <property type="match status" value="1"/>
</dbReference>
<evidence type="ECO:0000256" key="1">
    <source>
        <dbReference type="ARBA" id="ARBA00001947"/>
    </source>
</evidence>
<evidence type="ECO:0000256" key="9">
    <source>
        <dbReference type="SAM" id="SignalP"/>
    </source>
</evidence>
<feature type="signal peptide" evidence="9">
    <location>
        <begin position="1"/>
        <end position="21"/>
    </location>
</feature>
<evidence type="ECO:0000256" key="4">
    <source>
        <dbReference type="ARBA" id="ARBA00022801"/>
    </source>
</evidence>
<dbReference type="PROSITE" id="PS51257">
    <property type="entry name" value="PROKAR_LIPOPROTEIN"/>
    <property type="match status" value="1"/>
</dbReference>
<dbReference type="GeneID" id="92087548"/>
<name>A0ABR1W710_9PEZI</name>
<evidence type="ECO:0000256" key="3">
    <source>
        <dbReference type="ARBA" id="ARBA00022670"/>
    </source>
</evidence>
<keyword evidence="4" id="KW-0378">Hydrolase</keyword>
<dbReference type="SMART" id="SM00631">
    <property type="entry name" value="Zn_pept"/>
    <property type="match status" value="1"/>
</dbReference>
<evidence type="ECO:0000313" key="12">
    <source>
        <dbReference type="Proteomes" id="UP001480595"/>
    </source>
</evidence>
<evidence type="ECO:0000256" key="2">
    <source>
        <dbReference type="ARBA" id="ARBA00005988"/>
    </source>
</evidence>
<comment type="caution">
    <text evidence="11">The sequence shown here is derived from an EMBL/GenBank/DDBJ whole genome shotgun (WGS) entry which is preliminary data.</text>
</comment>
<accession>A0ABR1W710</accession>
<feature type="active site" description="Proton donor/acceptor" evidence="7">
    <location>
        <position position="390"/>
    </location>
</feature>
<dbReference type="SUPFAM" id="SSF53187">
    <property type="entry name" value="Zn-dependent exopeptidases"/>
    <property type="match status" value="1"/>
</dbReference>
<dbReference type="EMBL" id="JAQQWL010000003">
    <property type="protein sequence ID" value="KAK8079269.1"/>
    <property type="molecule type" value="Genomic_DNA"/>
</dbReference>
<comment type="similarity">
    <text evidence="2 7">Belongs to the peptidase M14 family.</text>
</comment>
<sequence>MKSFSVASLVGLLALSATSSACLLPEERENDGHIRAIRGRQSRNNGTPIGTGDRFSGGGVAPQGLGSQGSNTSFSTILNVNEIASGLKGLASIYGIETFTTPYKTYQGASIQGAVVGGSGGQCKEAYRVFLNGNIHARERGSADNVLFFISDLLYANKTNAGLTYGSKTYTAAQVQTALSAGIVFIPLSNPDGVAYDQSSNSCWRKNRNPASGTGSTSGIDLNRNFDFLWDFNPEVRLERATYHGTSAFSEPETRGLKWVLDTYAKIRWYVDLHSYAGDVLYSWGSDENQSRYPSMTFQNSSFDSVRGILSDTPGTRGGYGEYIPAAELTAQTTAATRMVSGLNAGGGSRYYTAMQSSDLYPTSGASDDYAYSRHFADPSLNLVHSYTIEFSQGNNAASCPFYPTVAQYNANIRAVGAGFMELLLAAVELGLGDETTC</sequence>
<feature type="chain" id="PRO_5045319032" description="Peptidase M14 domain-containing protein" evidence="9">
    <location>
        <begin position="22"/>
        <end position="438"/>
    </location>
</feature>
<evidence type="ECO:0000256" key="7">
    <source>
        <dbReference type="PROSITE-ProRule" id="PRU01379"/>
    </source>
</evidence>
<comment type="cofactor">
    <cofactor evidence="1">
        <name>Zn(2+)</name>
        <dbReference type="ChEBI" id="CHEBI:29105"/>
    </cofactor>
</comment>
<reference evidence="11 12" key="1">
    <citation type="submission" date="2023-01" db="EMBL/GenBank/DDBJ databases">
        <title>Analysis of 21 Apiospora genomes using comparative genomics revels a genus with tremendous synthesis potential of carbohydrate active enzymes and secondary metabolites.</title>
        <authorList>
            <person name="Sorensen T."/>
        </authorList>
    </citation>
    <scope>NUCLEOTIDE SEQUENCE [LARGE SCALE GENOMIC DNA]</scope>
    <source>
        <strain evidence="11 12">CBS 135458</strain>
    </source>
</reference>
<evidence type="ECO:0000256" key="8">
    <source>
        <dbReference type="SAM" id="MobiDB-lite"/>
    </source>
</evidence>
<evidence type="ECO:0000313" key="11">
    <source>
        <dbReference type="EMBL" id="KAK8079269.1"/>
    </source>
</evidence>
<protein>
    <recommendedName>
        <fullName evidence="10">Peptidase M14 domain-containing protein</fullName>
    </recommendedName>
</protein>
<dbReference type="Gene3D" id="3.40.630.10">
    <property type="entry name" value="Zn peptidases"/>
    <property type="match status" value="1"/>
</dbReference>
<proteinExistence type="inferred from homology"/>
<keyword evidence="5" id="KW-0862">Zinc</keyword>
<dbReference type="Pfam" id="PF00246">
    <property type="entry name" value="Peptidase_M14"/>
    <property type="match status" value="1"/>
</dbReference>
<feature type="region of interest" description="Disordered" evidence="8">
    <location>
        <begin position="33"/>
        <end position="67"/>
    </location>
</feature>
<gene>
    <name evidence="11" type="ORF">PG994_003076</name>
</gene>
<dbReference type="RefSeq" id="XP_066720340.1">
    <property type="nucleotide sequence ID" value="XM_066854485.1"/>
</dbReference>
<keyword evidence="12" id="KW-1185">Reference proteome</keyword>
<feature type="domain" description="Peptidase M14" evidence="10">
    <location>
        <begin position="76"/>
        <end position="427"/>
    </location>
</feature>
<keyword evidence="3" id="KW-0645">Protease</keyword>